<evidence type="ECO:0000256" key="3">
    <source>
        <dbReference type="ARBA" id="ARBA00022692"/>
    </source>
</evidence>
<keyword evidence="5" id="KW-1133">Transmembrane helix</keyword>
<dbReference type="GO" id="GO:0005506">
    <property type="term" value="F:iron ion binding"/>
    <property type="evidence" value="ECO:0007669"/>
    <property type="project" value="InterPro"/>
</dbReference>
<feature type="compositionally biased region" description="Polar residues" evidence="8">
    <location>
        <begin position="689"/>
        <end position="698"/>
    </location>
</feature>
<keyword evidence="4 7" id="KW-0479">Metal-binding</keyword>
<comment type="similarity">
    <text evidence="2">Belongs to the cytochrome P450 family.</text>
</comment>
<dbReference type="GO" id="GO:0005783">
    <property type="term" value="C:endoplasmic reticulum"/>
    <property type="evidence" value="ECO:0007669"/>
    <property type="project" value="TreeGrafter"/>
</dbReference>
<dbReference type="PROSITE" id="PS00086">
    <property type="entry name" value="CYTOCHROME_P450"/>
    <property type="match status" value="1"/>
</dbReference>
<dbReference type="EMBL" id="VEPZ02000307">
    <property type="protein sequence ID" value="KAE8727403.1"/>
    <property type="molecule type" value="Genomic_DNA"/>
</dbReference>
<evidence type="ECO:0000256" key="5">
    <source>
        <dbReference type="ARBA" id="ARBA00022989"/>
    </source>
</evidence>
<protein>
    <submittedName>
        <fullName evidence="9">Beta-amyrin 11-oxidase</fullName>
    </submittedName>
</protein>
<evidence type="ECO:0000256" key="2">
    <source>
        <dbReference type="ARBA" id="ARBA00010617"/>
    </source>
</evidence>
<organism evidence="9 10">
    <name type="scientific">Hibiscus syriacus</name>
    <name type="common">Rose of Sharon</name>
    <dbReference type="NCBI Taxonomy" id="106335"/>
    <lineage>
        <taxon>Eukaryota</taxon>
        <taxon>Viridiplantae</taxon>
        <taxon>Streptophyta</taxon>
        <taxon>Embryophyta</taxon>
        <taxon>Tracheophyta</taxon>
        <taxon>Spermatophyta</taxon>
        <taxon>Magnoliopsida</taxon>
        <taxon>eudicotyledons</taxon>
        <taxon>Gunneridae</taxon>
        <taxon>Pentapetalae</taxon>
        <taxon>rosids</taxon>
        <taxon>malvids</taxon>
        <taxon>Malvales</taxon>
        <taxon>Malvaceae</taxon>
        <taxon>Malvoideae</taxon>
        <taxon>Hibiscus</taxon>
    </lineage>
</organism>
<dbReference type="GO" id="GO:0016132">
    <property type="term" value="P:brassinosteroid biosynthetic process"/>
    <property type="evidence" value="ECO:0007669"/>
    <property type="project" value="TreeGrafter"/>
</dbReference>
<comment type="caution">
    <text evidence="9">The sequence shown here is derived from an EMBL/GenBank/DDBJ whole genome shotgun (WGS) entry which is preliminary data.</text>
</comment>
<dbReference type="InterPro" id="IPR017972">
    <property type="entry name" value="Cyt_P450_CS"/>
</dbReference>
<dbReference type="Gene3D" id="1.10.630.10">
    <property type="entry name" value="Cytochrome P450"/>
    <property type="match status" value="1"/>
</dbReference>
<accession>A0A6A3CDZ2</accession>
<reference evidence="9" key="1">
    <citation type="submission" date="2019-09" db="EMBL/GenBank/DDBJ databases">
        <title>Draft genome information of white flower Hibiscus syriacus.</title>
        <authorList>
            <person name="Kim Y.-M."/>
        </authorList>
    </citation>
    <scope>NUCLEOTIDE SEQUENCE [LARGE SCALE GENOMIC DNA]</scope>
    <source>
        <strain evidence="9">YM2019G1</strain>
    </source>
</reference>
<comment type="cofactor">
    <cofactor evidence="7">
        <name>heme</name>
        <dbReference type="ChEBI" id="CHEBI:30413"/>
    </cofactor>
</comment>
<evidence type="ECO:0000256" key="1">
    <source>
        <dbReference type="ARBA" id="ARBA00004167"/>
    </source>
</evidence>
<dbReference type="GO" id="GO:0020037">
    <property type="term" value="F:heme binding"/>
    <property type="evidence" value="ECO:0007669"/>
    <property type="project" value="InterPro"/>
</dbReference>
<dbReference type="GO" id="GO:0051777">
    <property type="term" value="F:ent-kaurenoic acid monooxygenase activity"/>
    <property type="evidence" value="ECO:0007669"/>
    <property type="project" value="TreeGrafter"/>
</dbReference>
<evidence type="ECO:0000313" key="9">
    <source>
        <dbReference type="EMBL" id="KAE8727403.1"/>
    </source>
</evidence>
<evidence type="ECO:0000256" key="8">
    <source>
        <dbReference type="SAM" id="MobiDB-lite"/>
    </source>
</evidence>
<dbReference type="PANTHER" id="PTHR24286">
    <property type="entry name" value="CYTOCHROME P450 26"/>
    <property type="match status" value="1"/>
</dbReference>
<dbReference type="CDD" id="cd11043">
    <property type="entry name" value="CYP90-like"/>
    <property type="match status" value="1"/>
</dbReference>
<dbReference type="SUPFAM" id="SSF48264">
    <property type="entry name" value="Cytochrome P450"/>
    <property type="match status" value="1"/>
</dbReference>
<dbReference type="GO" id="GO:0016125">
    <property type="term" value="P:sterol metabolic process"/>
    <property type="evidence" value="ECO:0007669"/>
    <property type="project" value="TreeGrafter"/>
</dbReference>
<evidence type="ECO:0000256" key="7">
    <source>
        <dbReference type="PIRSR" id="PIRSR602401-1"/>
    </source>
</evidence>
<dbReference type="GO" id="GO:0016020">
    <property type="term" value="C:membrane"/>
    <property type="evidence" value="ECO:0007669"/>
    <property type="project" value="UniProtKB-SubCell"/>
</dbReference>
<dbReference type="PRINTS" id="PR00463">
    <property type="entry name" value="EP450I"/>
</dbReference>
<keyword evidence="7" id="KW-0349">Heme</keyword>
<evidence type="ECO:0000256" key="4">
    <source>
        <dbReference type="ARBA" id="ARBA00022723"/>
    </source>
</evidence>
<dbReference type="InterPro" id="IPR036396">
    <property type="entry name" value="Cyt_P450_sf"/>
</dbReference>
<sequence>MTSHSSYQLRAPMTYSLGTSSTKDKCQRCSHSRLLGPVPKATQHLHGSSREAGAVRQELYQQLFDAHVVSPYPEKSMKTRTPAFRANFNFTTKDIGLQTTQVQLHDEGTAGCQQTTSQFLSQFQLHNEGYWTPDNVSSTSRRRDCWLSTNNFSISEPISTSQRRILDSRQRKFNFTTKGPLVVNKQLLNFRANFNFTTKDIGLQTTQVQLHDEGTAGCQQTTSQFSEPISTSQRRILDSRQRKFNFTTKGPLVVNKQLLNFRANFNFTTKDIGLQTTQVQLHDEGTVGCQQTTSQFLSQFQLHNEGYWTPYNAKPISTSQRRILDSRQRKFNFTTKGPLVVNKQLLNFRANFNFTTKDIGLQTTQVQLHDEGTAGCQQTTSQFLSQFQLHNEGYWTPDNASSTSRRRDRWLSTNNFSISEPISTSQRRILDSRQRKFNFTTKGPLVVNKQLLNFRANFNFTTKDIGLQTMQVQLHDEGTTGCQQTTSQFLSQFQLHNEGYWTPDNAKPISTSQRRILDSRQRKFNFTTKRPLVVNKQLLNFRANFNFTTKDIGLQTTQVQLHDEGTAGCQQTTSQFLSQFQLHNEGYWTPDNASSTSRRRDRWLSTNNFSISEPISTSQRRILDSRQRKFNFTTKGPLVVNKQLLNFRANFNFTTKDVGLQTTQVQLCDEGTAGCQQTTSQFQSQFQLHSKGNWTPDNTSSTSRRRDRCSKAHHLQHSSRQEGLFVNQRPDEFDSIQLAIRARAKPNPLLTWRALHFRNFCNGRLGPSISESDRPDPPVARTKFLESFREEFKIGSPVISLEIGEMARFVNGAGVLGMEGASFVHSFCQVWSQIHSCGGNVLQKNIMSRIPAAKANIAKKSILQHIWKNRHEFFFNGSIRAVIAVIDSAKSWASNIKKNKNQALNNLRNSSRSFWRPLRLANKGRFKGANPSLTVTDSRTRHVSGKTHIRLGKKKNTLPPGDMGWPFIGHIYSFFKAFNSQDPDTFITDLIKRHGKTGIYKTHLFGSPTIIVCSPELCRKALADEHVLFGYPSSAKQLAGKKSLYGITATEHRRLRKIAMNPINGDEALASHIELIEGIVTSSLEELSSMKGPSNFFYEMRKITFKVIAHIVLGTTEESVLSSLVKCYNDLFPGIVSVPVNIPGFVFHRALKARKMLLKIFKDKVAERRAKSKEPDSKKEMIDYFMEAEYDNGEKLDDEHLMDLLLIFLFAGHETAAHTAMWATIYLHHHPEMLQKAKEEQQGVIKRRPSSQNGLTLTEIKQMVYLPKVIDESMRRANFAFTLFRQVETDVNLNGYTIPNGWKVLVWSRAIHMDPTIYPNPKEFLPSRWENPGLKGKNFIPFGGGSRFCPGSELGKLEVSIFLHYFLLNYKLEEINTNVPTITLPLTRPADNCLARIVKLP</sequence>
<dbReference type="InterPro" id="IPR001128">
    <property type="entry name" value="Cyt_P450"/>
</dbReference>
<gene>
    <name evidence="9" type="ORF">F3Y22_tig00005459pilonHSYRG00017</name>
</gene>
<proteinExistence type="inferred from homology"/>
<dbReference type="Pfam" id="PF00067">
    <property type="entry name" value="p450"/>
    <property type="match status" value="1"/>
</dbReference>
<dbReference type="Proteomes" id="UP000436088">
    <property type="component" value="Unassembled WGS sequence"/>
</dbReference>
<keyword evidence="10" id="KW-1185">Reference proteome</keyword>
<feature type="region of interest" description="Disordered" evidence="8">
    <location>
        <begin position="689"/>
        <end position="723"/>
    </location>
</feature>
<feature type="binding site" description="axial binding residue" evidence="7">
    <location>
        <position position="1349"/>
    </location>
    <ligand>
        <name>heme</name>
        <dbReference type="ChEBI" id="CHEBI:30413"/>
    </ligand>
    <ligandPart>
        <name>Fe</name>
        <dbReference type="ChEBI" id="CHEBI:18248"/>
    </ligandPart>
</feature>
<evidence type="ECO:0000256" key="6">
    <source>
        <dbReference type="ARBA" id="ARBA00023004"/>
    </source>
</evidence>
<keyword evidence="3" id="KW-0812">Transmembrane</keyword>
<evidence type="ECO:0000313" key="10">
    <source>
        <dbReference type="Proteomes" id="UP000436088"/>
    </source>
</evidence>
<dbReference type="PANTHER" id="PTHR24286:SF196">
    <property type="entry name" value="BETA-AMYRIN 11-OXIDASE-LIKE"/>
    <property type="match status" value="1"/>
</dbReference>
<feature type="compositionally biased region" description="Basic residues" evidence="8">
    <location>
        <begin position="703"/>
        <end position="717"/>
    </location>
</feature>
<comment type="subcellular location">
    <subcellularLocation>
        <location evidence="1">Membrane</location>
        <topology evidence="1">Single-pass membrane protein</topology>
    </subcellularLocation>
</comment>
<dbReference type="GO" id="GO:0010268">
    <property type="term" value="P:brassinosteroid homeostasis"/>
    <property type="evidence" value="ECO:0007669"/>
    <property type="project" value="TreeGrafter"/>
</dbReference>
<name>A0A6A3CDZ2_HIBSY</name>
<dbReference type="InterPro" id="IPR002401">
    <property type="entry name" value="Cyt_P450_E_grp-I"/>
</dbReference>
<keyword evidence="5" id="KW-0472">Membrane</keyword>
<keyword evidence="6 7" id="KW-0408">Iron</keyword>